<name>A0A6H0XYH3_9PEZI</name>
<dbReference type="PANTHER" id="PTHR47237:SF1">
    <property type="entry name" value="SLL0310 PROTEIN"/>
    <property type="match status" value="1"/>
</dbReference>
<feature type="domain" description="N-acetyltransferase" evidence="1">
    <location>
        <begin position="14"/>
        <end position="161"/>
    </location>
</feature>
<dbReference type="PROSITE" id="PS51186">
    <property type="entry name" value="GNAT"/>
    <property type="match status" value="1"/>
</dbReference>
<evidence type="ECO:0000313" key="2">
    <source>
        <dbReference type="EMBL" id="QIW99725.1"/>
    </source>
</evidence>
<dbReference type="GO" id="GO:0016747">
    <property type="term" value="F:acyltransferase activity, transferring groups other than amino-acyl groups"/>
    <property type="evidence" value="ECO:0007669"/>
    <property type="project" value="InterPro"/>
</dbReference>
<keyword evidence="3" id="KW-1185">Reference proteome</keyword>
<dbReference type="OrthoDB" id="5771378at2759"/>
<evidence type="ECO:0000313" key="3">
    <source>
        <dbReference type="Proteomes" id="UP000503462"/>
    </source>
</evidence>
<dbReference type="PANTHER" id="PTHR47237">
    <property type="entry name" value="SLL0310 PROTEIN"/>
    <property type="match status" value="1"/>
</dbReference>
<dbReference type="AlphaFoldDB" id="A0A6H0XYH3"/>
<dbReference type="Pfam" id="PF13673">
    <property type="entry name" value="Acetyltransf_10"/>
    <property type="match status" value="1"/>
</dbReference>
<dbReference type="Gene3D" id="3.40.630.90">
    <property type="match status" value="1"/>
</dbReference>
<dbReference type="InterPro" id="IPR016181">
    <property type="entry name" value="Acyl_CoA_acyltransferase"/>
</dbReference>
<proteinExistence type="predicted"/>
<organism evidence="2 3">
    <name type="scientific">Peltaster fructicola</name>
    <dbReference type="NCBI Taxonomy" id="286661"/>
    <lineage>
        <taxon>Eukaryota</taxon>
        <taxon>Fungi</taxon>
        <taxon>Dikarya</taxon>
        <taxon>Ascomycota</taxon>
        <taxon>Pezizomycotina</taxon>
        <taxon>Dothideomycetes</taxon>
        <taxon>Dothideomycetes incertae sedis</taxon>
        <taxon>Peltaster</taxon>
    </lineage>
</organism>
<protein>
    <recommendedName>
        <fullName evidence="1">N-acetyltransferase domain-containing protein</fullName>
    </recommendedName>
</protein>
<gene>
    <name evidence="2" type="ORF">AMS68_005243</name>
</gene>
<dbReference type="EMBL" id="CP051141">
    <property type="protein sequence ID" value="QIW99725.1"/>
    <property type="molecule type" value="Genomic_DNA"/>
</dbReference>
<reference evidence="2 3" key="1">
    <citation type="journal article" date="2016" name="Sci. Rep.">
        <title>Peltaster fructicola genome reveals evolution from an invasive phytopathogen to an ectophytic parasite.</title>
        <authorList>
            <person name="Xu C."/>
            <person name="Chen H."/>
            <person name="Gleason M.L."/>
            <person name="Xu J.R."/>
            <person name="Liu H."/>
            <person name="Zhang R."/>
            <person name="Sun G."/>
        </authorList>
    </citation>
    <scope>NUCLEOTIDE SEQUENCE [LARGE SCALE GENOMIC DNA]</scope>
    <source>
        <strain evidence="2 3">LNHT1506</strain>
    </source>
</reference>
<dbReference type="InterPro" id="IPR000182">
    <property type="entry name" value="GNAT_dom"/>
</dbReference>
<accession>A0A6H0XYH3</accession>
<dbReference type="Gene3D" id="3.40.630.30">
    <property type="match status" value="1"/>
</dbReference>
<sequence length="340" mass="37580">MAMKAVQSYSAQDYDIRPSRGHDETNKIWYPFMLELGWDRGPADLATYLDHSQSRGMLLAFPQGSSQPIGHVAAIINDNATGWVALFIVDKLYQGIGLGAALWTEMMKEFEHCNTQYVGLDAVPQQKATYERRRFVDSELGQISLMTRPFHVAIRKSPHVVDSILEIAKVSAHLLAEFELKYTGFCRPGMWRNLLSRSDVVGYAVVSQTPKSVGDIHACAFVRRCPSGARLGPLYANTVHTAETVLSHTLSACTAEYMQSFPMKGVEMSNWSSDDIHKQARVVAEIWSGNVEAVALFEKVGWTSQGHYHRMWLHGRAPAAQGPGGLAQTGVFATFDAATG</sequence>
<dbReference type="CDD" id="cd04301">
    <property type="entry name" value="NAT_SF"/>
    <property type="match status" value="1"/>
</dbReference>
<evidence type="ECO:0000259" key="1">
    <source>
        <dbReference type="PROSITE" id="PS51186"/>
    </source>
</evidence>
<dbReference type="SUPFAM" id="SSF55729">
    <property type="entry name" value="Acyl-CoA N-acyltransferases (Nat)"/>
    <property type="match status" value="1"/>
</dbReference>
<dbReference type="InterPro" id="IPR052729">
    <property type="entry name" value="Acyl/Acetyltrans_Enzymes"/>
</dbReference>
<dbReference type="Proteomes" id="UP000503462">
    <property type="component" value="Chromosome 3"/>
</dbReference>